<evidence type="ECO:0000313" key="4">
    <source>
        <dbReference type="Proteomes" id="UP000596661"/>
    </source>
</evidence>
<reference evidence="3" key="1">
    <citation type="submission" date="2018-11" db="EMBL/GenBank/DDBJ databases">
        <authorList>
            <person name="Grassa J C."/>
        </authorList>
    </citation>
    <scope>NUCLEOTIDE SEQUENCE [LARGE SCALE GENOMIC DNA]</scope>
</reference>
<dbReference type="EMBL" id="UZAU01000358">
    <property type="status" value="NOT_ANNOTATED_CDS"/>
    <property type="molecule type" value="Genomic_DNA"/>
</dbReference>
<dbReference type="Proteomes" id="UP000596661">
    <property type="component" value="Chromosome 4"/>
</dbReference>
<evidence type="ECO:0000256" key="2">
    <source>
        <dbReference type="SAM" id="SignalP"/>
    </source>
</evidence>
<dbReference type="EnsemblPlants" id="evm.model.04.347">
    <property type="protein sequence ID" value="cds.evm.model.04.347"/>
    <property type="gene ID" value="evm.TU.04.347"/>
</dbReference>
<evidence type="ECO:0000313" key="3">
    <source>
        <dbReference type="EnsemblPlants" id="cds.evm.model.04.347"/>
    </source>
</evidence>
<evidence type="ECO:0008006" key="5">
    <source>
        <dbReference type="Google" id="ProtNLM"/>
    </source>
</evidence>
<feature type="signal peptide" evidence="2">
    <location>
        <begin position="1"/>
        <end position="21"/>
    </location>
</feature>
<organism evidence="3 4">
    <name type="scientific">Cannabis sativa</name>
    <name type="common">Hemp</name>
    <name type="synonym">Marijuana</name>
    <dbReference type="NCBI Taxonomy" id="3483"/>
    <lineage>
        <taxon>Eukaryota</taxon>
        <taxon>Viridiplantae</taxon>
        <taxon>Streptophyta</taxon>
        <taxon>Embryophyta</taxon>
        <taxon>Tracheophyta</taxon>
        <taxon>Spermatophyta</taxon>
        <taxon>Magnoliopsida</taxon>
        <taxon>eudicotyledons</taxon>
        <taxon>Gunneridae</taxon>
        <taxon>Pentapetalae</taxon>
        <taxon>rosids</taxon>
        <taxon>fabids</taxon>
        <taxon>Rosales</taxon>
        <taxon>Cannabaceae</taxon>
        <taxon>Cannabis</taxon>
    </lineage>
</organism>
<protein>
    <recommendedName>
        <fullName evidence="5">Anther-specific protein BCP1</fullName>
    </recommendedName>
</protein>
<accession>A0A803PH51</accession>
<dbReference type="AlphaFoldDB" id="A0A803PH51"/>
<feature type="compositionally biased region" description="Polar residues" evidence="1">
    <location>
        <begin position="81"/>
        <end position="90"/>
    </location>
</feature>
<sequence>MARPVVIMALLVIALAGLVSADVNSEMIKGGTGAAAAAAPLPAAGPSDDNEIGNSDGDGQSDDDVVEAPIGGPVPPGAFSPTDSSPTGDY</sequence>
<feature type="compositionally biased region" description="Low complexity" evidence="1">
    <location>
        <begin position="34"/>
        <end position="46"/>
    </location>
</feature>
<keyword evidence="4" id="KW-1185">Reference proteome</keyword>
<feature type="chain" id="PRO_5030923457" description="Anther-specific protein BCP1" evidence="2">
    <location>
        <begin position="22"/>
        <end position="90"/>
    </location>
</feature>
<dbReference type="Gramene" id="evm.model.04.347">
    <property type="protein sequence ID" value="cds.evm.model.04.347"/>
    <property type="gene ID" value="evm.TU.04.347"/>
</dbReference>
<keyword evidence="2" id="KW-0732">Signal</keyword>
<reference evidence="3" key="2">
    <citation type="submission" date="2021-03" db="UniProtKB">
        <authorList>
            <consortium name="EnsemblPlants"/>
        </authorList>
    </citation>
    <scope>IDENTIFICATION</scope>
</reference>
<proteinExistence type="predicted"/>
<feature type="region of interest" description="Disordered" evidence="1">
    <location>
        <begin position="31"/>
        <end position="90"/>
    </location>
</feature>
<evidence type="ECO:0000256" key="1">
    <source>
        <dbReference type="SAM" id="MobiDB-lite"/>
    </source>
</evidence>
<name>A0A803PH51_CANSA</name>